<dbReference type="EMBL" id="AUVB01000080">
    <property type="protein sequence ID" value="KGE02882.1"/>
    <property type="molecule type" value="Genomic_DNA"/>
</dbReference>
<keyword evidence="1" id="KW-0472">Membrane</keyword>
<feature type="transmembrane region" description="Helical" evidence="1">
    <location>
        <begin position="229"/>
        <end position="250"/>
    </location>
</feature>
<name>A0A095VN30_9GAMM</name>
<keyword evidence="1" id="KW-0812">Transmembrane</keyword>
<feature type="transmembrane region" description="Helical" evidence="1">
    <location>
        <begin position="118"/>
        <end position="136"/>
    </location>
</feature>
<feature type="transmembrane region" description="Helical" evidence="1">
    <location>
        <begin position="353"/>
        <end position="375"/>
    </location>
</feature>
<evidence type="ECO:0008006" key="4">
    <source>
        <dbReference type="Google" id="ProtNLM"/>
    </source>
</evidence>
<sequence length="413" mass="43981">MPEGIPLLRSLGPGIMMAAAAVGGSHLVASTKAGAIYGWQLLALVLLVNLFKYPFFRAGVHYTMGTGESLVEGYARLGRPYLTAFAALALISGMVNVAALTLFSASLLGYFLPFTASLKLLSGLTLLACLGLLAAGRFRALSALSKGIMISLTAATLTAVAIAAGKAAVPTPGFVAPRALSAAAIGFIVITMGWMPAPIEISSITSQWLKRQRELQAVTPASALRDFNIGYVVTTVLAVVFLALGALILYGTGVELAESGIGFARQLVGLYAATIGSWSGPLIALIAFLCIFGSTITALDGYARVLAEAWQRLTRQAAAPSEFSALRWILGLALAAVAILVFFSTALMPMMNFAMIMAFLTTPFFAWLNYLLVFRTPLPEAVRPGRAFVWLARLGLTYLLGFLLLFIWWRWLL</sequence>
<feature type="transmembrane region" description="Helical" evidence="1">
    <location>
        <begin position="35"/>
        <end position="55"/>
    </location>
</feature>
<gene>
    <name evidence="2" type="ORF">HRUBRA_02526</name>
</gene>
<evidence type="ECO:0000313" key="2">
    <source>
        <dbReference type="EMBL" id="KGE02882.1"/>
    </source>
</evidence>
<dbReference type="eggNOG" id="COG1914">
    <property type="taxonomic scope" value="Bacteria"/>
</dbReference>
<dbReference type="HOGENOM" id="CLU_640842_0_0_6"/>
<feature type="transmembrane region" description="Helical" evidence="1">
    <location>
        <begin position="7"/>
        <end position="29"/>
    </location>
</feature>
<keyword evidence="3" id="KW-1185">Reference proteome</keyword>
<feature type="transmembrane region" description="Helical" evidence="1">
    <location>
        <begin position="85"/>
        <end position="112"/>
    </location>
</feature>
<feature type="transmembrane region" description="Helical" evidence="1">
    <location>
        <begin position="148"/>
        <end position="169"/>
    </location>
</feature>
<protein>
    <recommendedName>
        <fullName evidence="4">Divalent metal cation transporter</fullName>
    </recommendedName>
</protein>
<evidence type="ECO:0000256" key="1">
    <source>
        <dbReference type="SAM" id="Phobius"/>
    </source>
</evidence>
<dbReference type="PATRIC" id="fig|1265313.6.peg.2490"/>
<feature type="transmembrane region" description="Helical" evidence="1">
    <location>
        <begin position="387"/>
        <end position="409"/>
    </location>
</feature>
<comment type="caution">
    <text evidence="2">The sequence shown here is derived from an EMBL/GenBank/DDBJ whole genome shotgun (WGS) entry which is preliminary data.</text>
</comment>
<feature type="transmembrane region" description="Helical" evidence="1">
    <location>
        <begin position="328"/>
        <end position="347"/>
    </location>
</feature>
<reference evidence="2 3" key="1">
    <citation type="journal article" date="2014" name="Genome Announc.">
        <title>Genome Sequence of Gammaproteobacterial Pseudohaliea rubra Type Strain DSM 19751, Isolated from Coastal Seawater of the Mediterranean Sea.</title>
        <authorList>
            <person name="Spring S."/>
            <person name="Fiebig A."/>
            <person name="Riedel T."/>
            <person name="Goker M."/>
            <person name="Klenk H.P."/>
        </authorList>
    </citation>
    <scope>NUCLEOTIDE SEQUENCE [LARGE SCALE GENOMIC DNA]</scope>
    <source>
        <strain evidence="2 3">DSM 19751</strain>
    </source>
</reference>
<evidence type="ECO:0000313" key="3">
    <source>
        <dbReference type="Proteomes" id="UP000029640"/>
    </source>
</evidence>
<organism evidence="2 3">
    <name type="scientific">Pseudohaliea rubra DSM 19751</name>
    <dbReference type="NCBI Taxonomy" id="1265313"/>
    <lineage>
        <taxon>Bacteria</taxon>
        <taxon>Pseudomonadati</taxon>
        <taxon>Pseudomonadota</taxon>
        <taxon>Gammaproteobacteria</taxon>
        <taxon>Cellvibrionales</taxon>
        <taxon>Halieaceae</taxon>
        <taxon>Pseudohaliea</taxon>
    </lineage>
</organism>
<dbReference type="AlphaFoldDB" id="A0A095VN30"/>
<feature type="transmembrane region" description="Helical" evidence="1">
    <location>
        <begin position="282"/>
        <end position="307"/>
    </location>
</feature>
<dbReference type="STRING" id="1265313.HRUBRA_02526"/>
<proteinExistence type="predicted"/>
<feature type="transmembrane region" description="Helical" evidence="1">
    <location>
        <begin position="175"/>
        <end position="195"/>
    </location>
</feature>
<keyword evidence="1" id="KW-1133">Transmembrane helix</keyword>
<dbReference type="Proteomes" id="UP000029640">
    <property type="component" value="Unassembled WGS sequence"/>
</dbReference>
<accession>A0A095VN30</accession>